<evidence type="ECO:0000313" key="1">
    <source>
        <dbReference type="EMBL" id="MBB3097724.1"/>
    </source>
</evidence>
<gene>
    <name evidence="1" type="ORF">FHR83_005408</name>
</gene>
<organism evidence="1 2">
    <name type="scientific">Actinoplanes campanulatus</name>
    <dbReference type="NCBI Taxonomy" id="113559"/>
    <lineage>
        <taxon>Bacteria</taxon>
        <taxon>Bacillati</taxon>
        <taxon>Actinomycetota</taxon>
        <taxon>Actinomycetes</taxon>
        <taxon>Micromonosporales</taxon>
        <taxon>Micromonosporaceae</taxon>
        <taxon>Actinoplanes</taxon>
    </lineage>
</organism>
<reference evidence="1 2" key="1">
    <citation type="submission" date="2020-08" db="EMBL/GenBank/DDBJ databases">
        <title>Genomic Encyclopedia of Type Strains, Phase III (KMG-III): the genomes of soil and plant-associated and newly described type strains.</title>
        <authorList>
            <person name="Whitman W."/>
        </authorList>
    </citation>
    <scope>NUCLEOTIDE SEQUENCE [LARGE SCALE GENOMIC DNA]</scope>
    <source>
        <strain evidence="1 2">CECT 3287</strain>
    </source>
</reference>
<name>A0A7W5AL22_9ACTN</name>
<dbReference type="EMBL" id="JACHXF010000012">
    <property type="protein sequence ID" value="MBB3097724.1"/>
    <property type="molecule type" value="Genomic_DNA"/>
</dbReference>
<sequence>MGHTHHWRYQPNNPAWAAVWPSLIHDTTRIVQEVSRTVALAGPGRDGPPVIDAMSGIAFNGVDDAGCDSFLLPAPGPQRRHWFYCNTHRLPYDLAVTATLLRCHLLAPDTFVIGGDGSWHRDWRPARDLVRRLFGHDTDRVPLTDTTAGLTVEQLLGL</sequence>
<protein>
    <submittedName>
        <fullName evidence="1">Uncharacterized protein</fullName>
    </submittedName>
</protein>
<keyword evidence="2" id="KW-1185">Reference proteome</keyword>
<dbReference type="RefSeq" id="WP_183223122.1">
    <property type="nucleotide sequence ID" value="NZ_BMPW01000019.1"/>
</dbReference>
<evidence type="ECO:0000313" key="2">
    <source>
        <dbReference type="Proteomes" id="UP000590749"/>
    </source>
</evidence>
<proteinExistence type="predicted"/>
<dbReference type="Proteomes" id="UP000590749">
    <property type="component" value="Unassembled WGS sequence"/>
</dbReference>
<dbReference type="AlphaFoldDB" id="A0A7W5AL22"/>
<accession>A0A7W5AL22</accession>
<comment type="caution">
    <text evidence="1">The sequence shown here is derived from an EMBL/GenBank/DDBJ whole genome shotgun (WGS) entry which is preliminary data.</text>
</comment>